<evidence type="ECO:0000313" key="2">
    <source>
        <dbReference type="EMBL" id="GAA5181175.1"/>
    </source>
</evidence>
<organism evidence="2 3">
    <name type="scientific">Rugosimonospora acidiphila</name>
    <dbReference type="NCBI Taxonomy" id="556531"/>
    <lineage>
        <taxon>Bacteria</taxon>
        <taxon>Bacillati</taxon>
        <taxon>Actinomycetota</taxon>
        <taxon>Actinomycetes</taxon>
        <taxon>Micromonosporales</taxon>
        <taxon>Micromonosporaceae</taxon>
        <taxon>Rugosimonospora</taxon>
    </lineage>
</organism>
<dbReference type="InterPro" id="IPR036291">
    <property type="entry name" value="NAD(P)-bd_dom_sf"/>
</dbReference>
<proteinExistence type="predicted"/>
<name>A0ABP9RP63_9ACTN</name>
<dbReference type="Gene3D" id="3.90.25.10">
    <property type="entry name" value="UDP-galactose 4-epimerase, domain 1"/>
    <property type="match status" value="1"/>
</dbReference>
<dbReference type="SUPFAM" id="SSF51735">
    <property type="entry name" value="NAD(P)-binding Rossmann-fold domains"/>
    <property type="match status" value="1"/>
</dbReference>
<dbReference type="PANTHER" id="PTHR43162:SF1">
    <property type="entry name" value="PRESTALK A DIFFERENTIATION PROTEIN A"/>
    <property type="match status" value="1"/>
</dbReference>
<dbReference type="InterPro" id="IPR051604">
    <property type="entry name" value="Ergot_Alk_Oxidoreductase"/>
</dbReference>
<keyword evidence="3" id="KW-1185">Reference proteome</keyword>
<feature type="domain" description="NAD(P)-binding" evidence="1">
    <location>
        <begin position="8"/>
        <end position="191"/>
    </location>
</feature>
<protein>
    <submittedName>
        <fullName evidence="2">NAD(P)H-binding protein</fullName>
    </submittedName>
</protein>
<dbReference type="EMBL" id="BAABJQ010000004">
    <property type="protein sequence ID" value="GAA5181175.1"/>
    <property type="molecule type" value="Genomic_DNA"/>
</dbReference>
<accession>A0ABP9RP63</accession>
<dbReference type="Pfam" id="PF13460">
    <property type="entry name" value="NAD_binding_10"/>
    <property type="match status" value="1"/>
</dbReference>
<dbReference type="Gene3D" id="3.40.50.720">
    <property type="entry name" value="NAD(P)-binding Rossmann-like Domain"/>
    <property type="match status" value="1"/>
</dbReference>
<dbReference type="RefSeq" id="WP_345627397.1">
    <property type="nucleotide sequence ID" value="NZ_BAABJQ010000004.1"/>
</dbReference>
<sequence length="294" mass="31306">MIVVTTPTGNIGGQVLERLVVRDVPVRVVVRDASRLPASVRARVEVVEGSHGDLTVATKAFDGADAVFWLPPPNPRAASLESAFVDFTRPAAEALRTQGVRRVVGVSALGRGTPMAGRAGHVTASLAMDDLIAGTGVSYRALTMPSFMDNLLRQVERIKNEGVFADLVAGDHKAPACATRDIAAVAVELLLDGSWSGVDEVPVLGPEDLSCDDLARIMSEVLDRPIRYQRVPGGAFKDAMLRFGMSEAMAQGLVDMGQAKDAGLDNAVTRTERTGTPTSFRQWCQETLRPAVTA</sequence>
<reference evidence="3" key="1">
    <citation type="journal article" date="2019" name="Int. J. Syst. Evol. Microbiol.">
        <title>The Global Catalogue of Microorganisms (GCM) 10K type strain sequencing project: providing services to taxonomists for standard genome sequencing and annotation.</title>
        <authorList>
            <consortium name="The Broad Institute Genomics Platform"/>
            <consortium name="The Broad Institute Genome Sequencing Center for Infectious Disease"/>
            <person name="Wu L."/>
            <person name="Ma J."/>
        </authorList>
    </citation>
    <scope>NUCLEOTIDE SEQUENCE [LARGE SCALE GENOMIC DNA]</scope>
    <source>
        <strain evidence="3">JCM 18304</strain>
    </source>
</reference>
<evidence type="ECO:0000313" key="3">
    <source>
        <dbReference type="Proteomes" id="UP001501570"/>
    </source>
</evidence>
<dbReference type="InterPro" id="IPR016040">
    <property type="entry name" value="NAD(P)-bd_dom"/>
</dbReference>
<comment type="caution">
    <text evidence="2">The sequence shown here is derived from an EMBL/GenBank/DDBJ whole genome shotgun (WGS) entry which is preliminary data.</text>
</comment>
<dbReference type="Proteomes" id="UP001501570">
    <property type="component" value="Unassembled WGS sequence"/>
</dbReference>
<evidence type="ECO:0000259" key="1">
    <source>
        <dbReference type="Pfam" id="PF13460"/>
    </source>
</evidence>
<gene>
    <name evidence="2" type="ORF">GCM10023322_15180</name>
</gene>
<dbReference type="PANTHER" id="PTHR43162">
    <property type="match status" value="1"/>
</dbReference>